<dbReference type="AlphaFoldDB" id="A0A8X6LMZ2"/>
<proteinExistence type="predicted"/>
<accession>A0A8X6LMZ2</accession>
<name>A0A8X6LMZ2_TRICU</name>
<dbReference type="Proteomes" id="UP000887116">
    <property type="component" value="Unassembled WGS sequence"/>
</dbReference>
<evidence type="ECO:0000313" key="1">
    <source>
        <dbReference type="EMBL" id="GFR14262.1"/>
    </source>
</evidence>
<evidence type="ECO:0000313" key="2">
    <source>
        <dbReference type="Proteomes" id="UP000887116"/>
    </source>
</evidence>
<organism evidence="1 2">
    <name type="scientific">Trichonephila clavata</name>
    <name type="common">Joro spider</name>
    <name type="synonym">Nephila clavata</name>
    <dbReference type="NCBI Taxonomy" id="2740835"/>
    <lineage>
        <taxon>Eukaryota</taxon>
        <taxon>Metazoa</taxon>
        <taxon>Ecdysozoa</taxon>
        <taxon>Arthropoda</taxon>
        <taxon>Chelicerata</taxon>
        <taxon>Arachnida</taxon>
        <taxon>Araneae</taxon>
        <taxon>Araneomorphae</taxon>
        <taxon>Entelegynae</taxon>
        <taxon>Araneoidea</taxon>
        <taxon>Nephilidae</taxon>
        <taxon>Trichonephila</taxon>
    </lineage>
</organism>
<comment type="caution">
    <text evidence="1">The sequence shown here is derived from an EMBL/GenBank/DDBJ whole genome shotgun (WGS) entry which is preliminary data.</text>
</comment>
<keyword evidence="2" id="KW-1185">Reference proteome</keyword>
<dbReference type="EMBL" id="BMAO01027063">
    <property type="protein sequence ID" value="GFR14262.1"/>
    <property type="molecule type" value="Genomic_DNA"/>
</dbReference>
<protein>
    <submittedName>
        <fullName evidence="1">Uncharacterized protein</fullName>
    </submittedName>
</protein>
<sequence>MTSGRRSKQTNAHVTVTAKRVVFVCLPSSRGADVGVIWLLSQQITEYRPRKAEWLKHRTHVSGGVELCFNLRQSAL</sequence>
<gene>
    <name evidence="1" type="ORF">TNCT_66321</name>
</gene>
<reference evidence="1" key="1">
    <citation type="submission" date="2020-07" db="EMBL/GenBank/DDBJ databases">
        <title>Multicomponent nature underlies the extraordinary mechanical properties of spider dragline silk.</title>
        <authorList>
            <person name="Kono N."/>
            <person name="Nakamura H."/>
            <person name="Mori M."/>
            <person name="Yoshida Y."/>
            <person name="Ohtoshi R."/>
            <person name="Malay A.D."/>
            <person name="Moran D.A.P."/>
            <person name="Tomita M."/>
            <person name="Numata K."/>
            <person name="Arakawa K."/>
        </authorList>
    </citation>
    <scope>NUCLEOTIDE SEQUENCE</scope>
</reference>